<name>A0AAV4C1Z3_9GAST</name>
<organism evidence="1 2">
    <name type="scientific">Plakobranchus ocellatus</name>
    <dbReference type="NCBI Taxonomy" id="259542"/>
    <lineage>
        <taxon>Eukaryota</taxon>
        <taxon>Metazoa</taxon>
        <taxon>Spiralia</taxon>
        <taxon>Lophotrochozoa</taxon>
        <taxon>Mollusca</taxon>
        <taxon>Gastropoda</taxon>
        <taxon>Heterobranchia</taxon>
        <taxon>Euthyneura</taxon>
        <taxon>Panpulmonata</taxon>
        <taxon>Sacoglossa</taxon>
        <taxon>Placobranchoidea</taxon>
        <taxon>Plakobranchidae</taxon>
        <taxon>Plakobranchus</taxon>
    </lineage>
</organism>
<keyword evidence="2" id="KW-1185">Reference proteome</keyword>
<evidence type="ECO:0000313" key="2">
    <source>
        <dbReference type="Proteomes" id="UP000735302"/>
    </source>
</evidence>
<comment type="caution">
    <text evidence="1">The sequence shown here is derived from an EMBL/GenBank/DDBJ whole genome shotgun (WGS) entry which is preliminary data.</text>
</comment>
<dbReference type="EMBL" id="BLXT01005746">
    <property type="protein sequence ID" value="GFO25372.1"/>
    <property type="molecule type" value="Genomic_DNA"/>
</dbReference>
<gene>
    <name evidence="1" type="ORF">PoB_005187700</name>
</gene>
<proteinExistence type="predicted"/>
<dbReference type="AlphaFoldDB" id="A0AAV4C1Z3"/>
<sequence>MISGFQALGQVRALVAELELATQGFLHISGRHRQTEIARETEIKDRKRGTKRWIGERKQIHTTGKRKLEREKRESHYRTCRCSHCGQVEAFSSAAYFEL</sequence>
<dbReference type="Proteomes" id="UP000735302">
    <property type="component" value="Unassembled WGS sequence"/>
</dbReference>
<protein>
    <submittedName>
        <fullName evidence="1">Uncharacterized protein</fullName>
    </submittedName>
</protein>
<accession>A0AAV4C1Z3</accession>
<evidence type="ECO:0000313" key="1">
    <source>
        <dbReference type="EMBL" id="GFO25372.1"/>
    </source>
</evidence>
<reference evidence="1 2" key="1">
    <citation type="journal article" date="2021" name="Elife">
        <title>Chloroplast acquisition without the gene transfer in kleptoplastic sea slugs, Plakobranchus ocellatus.</title>
        <authorList>
            <person name="Maeda T."/>
            <person name="Takahashi S."/>
            <person name="Yoshida T."/>
            <person name="Shimamura S."/>
            <person name="Takaki Y."/>
            <person name="Nagai Y."/>
            <person name="Toyoda A."/>
            <person name="Suzuki Y."/>
            <person name="Arimoto A."/>
            <person name="Ishii H."/>
            <person name="Satoh N."/>
            <person name="Nishiyama T."/>
            <person name="Hasebe M."/>
            <person name="Maruyama T."/>
            <person name="Minagawa J."/>
            <person name="Obokata J."/>
            <person name="Shigenobu S."/>
        </authorList>
    </citation>
    <scope>NUCLEOTIDE SEQUENCE [LARGE SCALE GENOMIC DNA]</scope>
</reference>